<feature type="binding site" evidence="13">
    <location>
        <position position="13"/>
    </location>
    <ligand>
        <name>Mg(2+)</name>
        <dbReference type="ChEBI" id="CHEBI:18420"/>
        <label>1</label>
    </ligand>
</feature>
<dbReference type="PANTHER" id="PTHR30194:SF3">
    <property type="entry name" value="CROSSOVER JUNCTION ENDODEOXYRIBONUCLEASE RUVC"/>
    <property type="match status" value="1"/>
</dbReference>
<name>A0A345DEF5_9BURK</name>
<dbReference type="CDD" id="cd16962">
    <property type="entry name" value="RuvC"/>
    <property type="match status" value="1"/>
</dbReference>
<comment type="similarity">
    <text evidence="1 13">Belongs to the RuvC family.</text>
</comment>
<evidence type="ECO:0000256" key="9">
    <source>
        <dbReference type="ARBA" id="ARBA00023125"/>
    </source>
</evidence>
<feature type="binding site" evidence="13">
    <location>
        <position position="144"/>
    </location>
    <ligand>
        <name>Mg(2+)</name>
        <dbReference type="ChEBI" id="CHEBI:18420"/>
        <label>1</label>
    </ligand>
</feature>
<dbReference type="SUPFAM" id="SSF53098">
    <property type="entry name" value="Ribonuclease H-like"/>
    <property type="match status" value="1"/>
</dbReference>
<evidence type="ECO:0000256" key="2">
    <source>
        <dbReference type="ARBA" id="ARBA00022490"/>
    </source>
</evidence>
<evidence type="ECO:0000256" key="5">
    <source>
        <dbReference type="ARBA" id="ARBA00022759"/>
    </source>
</evidence>
<dbReference type="AlphaFoldDB" id="A0A345DEF5"/>
<dbReference type="GO" id="GO:0005737">
    <property type="term" value="C:cytoplasm"/>
    <property type="evidence" value="ECO:0007669"/>
    <property type="project" value="UniProtKB-SubCell"/>
</dbReference>
<dbReference type="InterPro" id="IPR036397">
    <property type="entry name" value="RNaseH_sf"/>
</dbReference>
<dbReference type="InterPro" id="IPR020563">
    <property type="entry name" value="X-over_junc_endoDNase_Mg_BS"/>
</dbReference>
<keyword evidence="4 13" id="KW-0479">Metal-binding</keyword>
<accession>A0A345DEF5</accession>
<dbReference type="PROSITE" id="PS01321">
    <property type="entry name" value="RUVC"/>
    <property type="match status" value="1"/>
</dbReference>
<dbReference type="NCBIfam" id="TIGR00228">
    <property type="entry name" value="ruvC"/>
    <property type="match status" value="1"/>
</dbReference>
<feature type="active site" evidence="13">
    <location>
        <position position="13"/>
    </location>
</feature>
<evidence type="ECO:0000313" key="15">
    <source>
        <dbReference type="EMBL" id="AXF86743.1"/>
    </source>
</evidence>
<evidence type="ECO:0000313" key="16">
    <source>
        <dbReference type="Proteomes" id="UP000252182"/>
    </source>
</evidence>
<keyword evidence="2 13" id="KW-0963">Cytoplasm</keyword>
<organism evidence="15 16">
    <name type="scientific">Ephemeroptericola cinctiostellae</name>
    <dbReference type="NCBI Taxonomy" id="2268024"/>
    <lineage>
        <taxon>Bacteria</taxon>
        <taxon>Pseudomonadati</taxon>
        <taxon>Pseudomonadota</taxon>
        <taxon>Betaproteobacteria</taxon>
        <taxon>Burkholderiales</taxon>
        <taxon>Burkholderiaceae</taxon>
        <taxon>Ephemeroptericola</taxon>
    </lineage>
</organism>
<keyword evidence="3 13" id="KW-0540">Nuclease</keyword>
<evidence type="ECO:0000256" key="8">
    <source>
        <dbReference type="ARBA" id="ARBA00022842"/>
    </source>
</evidence>
<sequence>MQASTMTRLIGIDPGLRFTGFGVIDVHNHTMRYVASGVIKVAGEALPERLRSLIDGIHEVIETYHPHESVIEKVFVNVNPQSTLLLGQARGAAISALVLKDLPVHEYTALQLKKAVVGHGKAKKEQVQEMVARLLGLPRAPQADAADALAAAICHAQNRVQLAMLGEKGALVGLGTKGMRIKNGRLVSL</sequence>
<evidence type="ECO:0000256" key="11">
    <source>
        <dbReference type="ARBA" id="ARBA00023204"/>
    </source>
</evidence>
<evidence type="ECO:0000256" key="3">
    <source>
        <dbReference type="ARBA" id="ARBA00022722"/>
    </source>
</evidence>
<dbReference type="FunFam" id="3.30.420.10:FF:000002">
    <property type="entry name" value="Crossover junction endodeoxyribonuclease RuvC"/>
    <property type="match status" value="1"/>
</dbReference>
<dbReference type="GO" id="GO:0008821">
    <property type="term" value="F:crossover junction DNA endonuclease activity"/>
    <property type="evidence" value="ECO:0007669"/>
    <property type="project" value="UniProtKB-UniRule"/>
</dbReference>
<feature type="active site" evidence="13">
    <location>
        <position position="72"/>
    </location>
</feature>
<keyword evidence="11 13" id="KW-0234">DNA repair</keyword>
<comment type="subcellular location">
    <subcellularLocation>
        <location evidence="13">Cytoplasm</location>
    </subcellularLocation>
</comment>
<keyword evidence="6 13" id="KW-0227">DNA damage</keyword>
<keyword evidence="7 13" id="KW-0378">Hydrolase</keyword>
<dbReference type="Pfam" id="PF02075">
    <property type="entry name" value="RuvC"/>
    <property type="match status" value="1"/>
</dbReference>
<dbReference type="Gene3D" id="3.30.420.10">
    <property type="entry name" value="Ribonuclease H-like superfamily/Ribonuclease H"/>
    <property type="match status" value="1"/>
</dbReference>
<evidence type="ECO:0000256" key="1">
    <source>
        <dbReference type="ARBA" id="ARBA00009518"/>
    </source>
</evidence>
<evidence type="ECO:0000256" key="12">
    <source>
        <dbReference type="ARBA" id="ARBA00029354"/>
    </source>
</evidence>
<dbReference type="KEGG" id="hyf:DTO96_102499"/>
<comment type="cofactor">
    <cofactor evidence="13">
        <name>Mg(2+)</name>
        <dbReference type="ChEBI" id="CHEBI:18420"/>
    </cofactor>
    <text evidence="13">Binds 2 Mg(2+) ion per subunit.</text>
</comment>
<dbReference type="Proteomes" id="UP000252182">
    <property type="component" value="Chromosome"/>
</dbReference>
<dbReference type="HAMAP" id="MF_00034">
    <property type="entry name" value="RuvC"/>
    <property type="match status" value="1"/>
</dbReference>
<keyword evidence="8 13" id="KW-0460">Magnesium</keyword>
<evidence type="ECO:0000256" key="7">
    <source>
        <dbReference type="ARBA" id="ARBA00022801"/>
    </source>
</evidence>
<dbReference type="GO" id="GO:0006281">
    <property type="term" value="P:DNA repair"/>
    <property type="evidence" value="ECO:0007669"/>
    <property type="project" value="UniProtKB-UniRule"/>
</dbReference>
<evidence type="ECO:0000256" key="6">
    <source>
        <dbReference type="ARBA" id="ARBA00022763"/>
    </source>
</evidence>
<dbReference type="OrthoDB" id="9805499at2"/>
<dbReference type="GO" id="GO:0003677">
    <property type="term" value="F:DNA binding"/>
    <property type="evidence" value="ECO:0007669"/>
    <property type="project" value="UniProtKB-KW"/>
</dbReference>
<dbReference type="GO" id="GO:0000287">
    <property type="term" value="F:magnesium ion binding"/>
    <property type="evidence" value="ECO:0007669"/>
    <property type="project" value="UniProtKB-UniRule"/>
</dbReference>
<dbReference type="EC" id="3.1.21.10" evidence="13 14"/>
<evidence type="ECO:0000256" key="10">
    <source>
        <dbReference type="ARBA" id="ARBA00023172"/>
    </source>
</evidence>
<reference evidence="16" key="1">
    <citation type="submission" date="2018-07" db="EMBL/GenBank/DDBJ databases">
        <authorList>
            <person name="Kim H."/>
        </authorList>
    </citation>
    <scope>NUCLEOTIDE SEQUENCE [LARGE SCALE GENOMIC DNA]</scope>
    <source>
        <strain evidence="16">F02</strain>
    </source>
</reference>
<feature type="binding site" evidence="13">
    <location>
        <position position="72"/>
    </location>
    <ligand>
        <name>Mg(2+)</name>
        <dbReference type="ChEBI" id="CHEBI:18420"/>
        <label>2</label>
    </ligand>
</feature>
<proteinExistence type="inferred from homology"/>
<evidence type="ECO:0000256" key="13">
    <source>
        <dbReference type="HAMAP-Rule" id="MF_00034"/>
    </source>
</evidence>
<dbReference type="InterPro" id="IPR002176">
    <property type="entry name" value="X-over_junc_endoDNase_RuvC"/>
</dbReference>
<gene>
    <name evidence="13 15" type="primary">ruvC</name>
    <name evidence="15" type="ORF">DTO96_102499</name>
</gene>
<comment type="catalytic activity">
    <reaction evidence="12 13">
        <text>Endonucleolytic cleavage at a junction such as a reciprocal single-stranded crossover between two homologous DNA duplexes (Holliday junction).</text>
        <dbReference type="EC" id="3.1.21.10"/>
    </reaction>
</comment>
<protein>
    <recommendedName>
        <fullName evidence="13 14">Crossover junction endodeoxyribonuclease RuvC</fullName>
        <ecNumber evidence="13 14">3.1.21.10</ecNumber>
    </recommendedName>
    <alternativeName>
        <fullName evidence="13">Holliday junction nuclease RuvC</fullName>
    </alternativeName>
    <alternativeName>
        <fullName evidence="13">Holliday junction resolvase RuvC</fullName>
    </alternativeName>
</protein>
<dbReference type="PANTHER" id="PTHR30194">
    <property type="entry name" value="CROSSOVER JUNCTION ENDODEOXYRIBONUCLEASE RUVC"/>
    <property type="match status" value="1"/>
</dbReference>
<comment type="function">
    <text evidence="13">The RuvA-RuvB-RuvC complex processes Holliday junction (HJ) DNA during genetic recombination and DNA repair. Endonuclease that resolves HJ intermediates. Cleaves cruciform DNA by making single-stranded nicks across the HJ at symmetrical positions within the homologous arms, yielding a 5'-phosphate and a 3'-hydroxyl group; requires a central core of homology in the junction. The consensus cleavage sequence is 5'-(A/T)TT(C/G)-3'. Cleavage occurs on the 3'-side of the TT dinucleotide at the point of strand exchange. HJ branch migration catalyzed by RuvA-RuvB allows RuvC to scan DNA until it finds its consensus sequence, where it cleaves and resolves the cruciform DNA.</text>
</comment>
<dbReference type="GO" id="GO:0048476">
    <property type="term" value="C:Holliday junction resolvase complex"/>
    <property type="evidence" value="ECO:0007669"/>
    <property type="project" value="UniProtKB-UniRule"/>
</dbReference>
<feature type="active site" evidence="13">
    <location>
        <position position="144"/>
    </location>
</feature>
<dbReference type="EMBL" id="CP031124">
    <property type="protein sequence ID" value="AXF86743.1"/>
    <property type="molecule type" value="Genomic_DNA"/>
</dbReference>
<keyword evidence="9 13" id="KW-0238">DNA-binding</keyword>
<keyword evidence="10 13" id="KW-0233">DNA recombination</keyword>
<evidence type="ECO:0000256" key="4">
    <source>
        <dbReference type="ARBA" id="ARBA00022723"/>
    </source>
</evidence>
<keyword evidence="5 13" id="KW-0255">Endonuclease</keyword>
<comment type="subunit">
    <text evidence="13">Homodimer which binds Holliday junction (HJ) DNA. The HJ becomes 2-fold symmetrical on binding to RuvC with unstacked arms; it has a different conformation from HJ DNA in complex with RuvA. In the full resolvosome a probable DNA-RuvA(4)-RuvB(12)-RuvC(2) complex forms which resolves the HJ.</text>
</comment>
<dbReference type="InterPro" id="IPR012337">
    <property type="entry name" value="RNaseH-like_sf"/>
</dbReference>
<keyword evidence="16" id="KW-1185">Reference proteome</keyword>
<dbReference type="PRINTS" id="PR00696">
    <property type="entry name" value="RSOLVASERUVC"/>
</dbReference>
<evidence type="ECO:0000256" key="14">
    <source>
        <dbReference type="NCBIfam" id="TIGR00228"/>
    </source>
</evidence>
<dbReference type="GO" id="GO:0006310">
    <property type="term" value="P:DNA recombination"/>
    <property type="evidence" value="ECO:0007669"/>
    <property type="project" value="UniProtKB-UniRule"/>
</dbReference>